<dbReference type="EMBL" id="JACIJJ010000002">
    <property type="protein sequence ID" value="MBB5698335.1"/>
    <property type="molecule type" value="Genomic_DNA"/>
</dbReference>
<sequence>MTPALLLLALAGASDFQSTALIDTAVQQFTGRAIGEEGGAVTRVDARLKLAACPMPQFEWRGSNKDAVVVSCMSPVWKIYVPVKMAPAAAPVPIAPAPKPEIVVKRGDPVTVEAGAAGFSITRDGIAMGDAAKGARLLVKVDPQKPPIQAVAVDMGRVTLPGW</sequence>
<dbReference type="AlphaFoldDB" id="A0A7W9APU7"/>
<dbReference type="Proteomes" id="UP000557739">
    <property type="component" value="Unassembled WGS sequence"/>
</dbReference>
<dbReference type="Pfam" id="PF13144">
    <property type="entry name" value="ChapFlgA"/>
    <property type="match status" value="1"/>
</dbReference>
<keyword evidence="2" id="KW-0966">Cell projection</keyword>
<name>A0A7W9APU7_9SPHN</name>
<reference evidence="2 3" key="1">
    <citation type="submission" date="2020-08" db="EMBL/GenBank/DDBJ databases">
        <title>Genomic Encyclopedia of Type Strains, Phase IV (KMG-IV): sequencing the most valuable type-strain genomes for metagenomic binning, comparative biology and taxonomic classification.</title>
        <authorList>
            <person name="Goeker M."/>
        </authorList>
    </citation>
    <scope>NUCLEOTIDE SEQUENCE [LARGE SCALE GENOMIC DNA]</scope>
    <source>
        <strain evidence="2 3">DSM 27244</strain>
    </source>
</reference>
<evidence type="ECO:0000259" key="1">
    <source>
        <dbReference type="Pfam" id="PF13144"/>
    </source>
</evidence>
<gene>
    <name evidence="2" type="ORF">FHR19_001680</name>
</gene>
<proteinExistence type="predicted"/>
<dbReference type="Gene3D" id="2.30.30.760">
    <property type="match status" value="1"/>
</dbReference>
<accession>A0A7W9APU7</accession>
<keyword evidence="2" id="KW-0969">Cilium</keyword>
<feature type="domain" description="Flagella basal body P-ring formation protein FlgA SAF" evidence="1">
    <location>
        <begin position="100"/>
        <end position="159"/>
    </location>
</feature>
<protein>
    <submittedName>
        <fullName evidence="2">Flagella basal body P-ring formation protein FlgA</fullName>
    </submittedName>
</protein>
<comment type="caution">
    <text evidence="2">The sequence shown here is derived from an EMBL/GenBank/DDBJ whole genome shotgun (WGS) entry which is preliminary data.</text>
</comment>
<evidence type="ECO:0000313" key="3">
    <source>
        <dbReference type="Proteomes" id="UP000557739"/>
    </source>
</evidence>
<dbReference type="RefSeq" id="WP_184026873.1">
    <property type="nucleotide sequence ID" value="NZ_JACIJJ010000002.1"/>
</dbReference>
<dbReference type="InterPro" id="IPR017585">
    <property type="entry name" value="SAF_FlgA"/>
</dbReference>
<organism evidence="2 3">
    <name type="scientific">Sphingomonas yantingensis</name>
    <dbReference type="NCBI Taxonomy" id="1241761"/>
    <lineage>
        <taxon>Bacteria</taxon>
        <taxon>Pseudomonadati</taxon>
        <taxon>Pseudomonadota</taxon>
        <taxon>Alphaproteobacteria</taxon>
        <taxon>Sphingomonadales</taxon>
        <taxon>Sphingomonadaceae</taxon>
        <taxon>Sphingomonas</taxon>
    </lineage>
</organism>
<keyword evidence="3" id="KW-1185">Reference proteome</keyword>
<keyword evidence="2" id="KW-0282">Flagellum</keyword>
<evidence type="ECO:0000313" key="2">
    <source>
        <dbReference type="EMBL" id="MBB5698335.1"/>
    </source>
</evidence>